<evidence type="ECO:0000256" key="1">
    <source>
        <dbReference type="ARBA" id="ARBA00008511"/>
    </source>
</evidence>
<dbReference type="Pfam" id="PF18201">
    <property type="entry name" value="PIH1_CS"/>
    <property type="match status" value="1"/>
</dbReference>
<feature type="domain" description="PIH1D1/2/3 CS-like" evidence="2">
    <location>
        <begin position="33"/>
        <end position="111"/>
    </location>
</feature>
<protein>
    <submittedName>
        <fullName evidence="3">PIH1 domain containing</fullName>
    </submittedName>
</protein>
<reference evidence="3 4" key="1">
    <citation type="submission" date="2020-04" db="EMBL/GenBank/DDBJ databases">
        <title>Perkinsus olseni comparative genomics.</title>
        <authorList>
            <person name="Bogema D.R."/>
        </authorList>
    </citation>
    <scope>NUCLEOTIDE SEQUENCE [LARGE SCALE GENOMIC DNA]</scope>
    <source>
        <strain evidence="3">ATCC PRA-205</strain>
    </source>
</reference>
<name>A0A7J6T2I5_PEROL</name>
<organism evidence="3 4">
    <name type="scientific">Perkinsus olseni</name>
    <name type="common">Perkinsus atlanticus</name>
    <dbReference type="NCBI Taxonomy" id="32597"/>
    <lineage>
        <taxon>Eukaryota</taxon>
        <taxon>Sar</taxon>
        <taxon>Alveolata</taxon>
        <taxon>Perkinsozoa</taxon>
        <taxon>Perkinsea</taxon>
        <taxon>Perkinsida</taxon>
        <taxon>Perkinsidae</taxon>
        <taxon>Perkinsus</taxon>
    </lineage>
</organism>
<dbReference type="CDD" id="cd00298">
    <property type="entry name" value="ACD_sHsps_p23-like"/>
    <property type="match status" value="1"/>
</dbReference>
<dbReference type="InterPro" id="IPR041442">
    <property type="entry name" value="PIH1D1/2/3_CS-like"/>
</dbReference>
<dbReference type="AlphaFoldDB" id="A0A7J6T2I5"/>
<accession>A0A7J6T2I5</accession>
<evidence type="ECO:0000259" key="2">
    <source>
        <dbReference type="Pfam" id="PF18201"/>
    </source>
</evidence>
<comment type="similarity">
    <text evidence="1">Belongs to the PIH1 family.</text>
</comment>
<dbReference type="Proteomes" id="UP000574390">
    <property type="component" value="Unassembled WGS sequence"/>
</dbReference>
<sequence>ASSGLIIQPKFKIVEVGQLRDLSSFVDSSAGHASAPSVHWTVPERIRLEVELPGVKHSNEIDVDTAGVAGGVIVQTKRYYLDIALPYVVDSDKAVARFDKRLHRLSITYPVTGRKVRESAEGVDAALPVVSQENDACAVDDTA</sequence>
<evidence type="ECO:0000313" key="3">
    <source>
        <dbReference type="EMBL" id="KAF4739285.1"/>
    </source>
</evidence>
<evidence type="ECO:0000313" key="4">
    <source>
        <dbReference type="Proteomes" id="UP000574390"/>
    </source>
</evidence>
<proteinExistence type="inferred from homology"/>
<comment type="caution">
    <text evidence="3">The sequence shown here is derived from an EMBL/GenBank/DDBJ whole genome shotgun (WGS) entry which is preliminary data.</text>
</comment>
<feature type="non-terminal residue" evidence="3">
    <location>
        <position position="143"/>
    </location>
</feature>
<feature type="non-terminal residue" evidence="3">
    <location>
        <position position="1"/>
    </location>
</feature>
<gene>
    <name evidence="3" type="primary">DNAAF2_2</name>
    <name evidence="3" type="ORF">FOZ62_012778</name>
</gene>
<dbReference type="EMBL" id="JABANM010010494">
    <property type="protein sequence ID" value="KAF4739285.1"/>
    <property type="molecule type" value="Genomic_DNA"/>
</dbReference>